<dbReference type="InterPro" id="IPR036875">
    <property type="entry name" value="Znf_CCHC_sf"/>
</dbReference>
<dbReference type="GO" id="GO:0008270">
    <property type="term" value="F:zinc ion binding"/>
    <property type="evidence" value="ECO:0007669"/>
    <property type="project" value="UniProtKB-KW"/>
</dbReference>
<evidence type="ECO:0000256" key="1">
    <source>
        <dbReference type="PROSITE-ProRule" id="PRU00047"/>
    </source>
</evidence>
<organism evidence="3">
    <name type="scientific">Pandoravirus quercus</name>
    <dbReference type="NCBI Taxonomy" id="2107709"/>
    <lineage>
        <taxon>Viruses</taxon>
        <taxon>Pandoravirus</taxon>
    </lineage>
</organism>
<name>A0A2U7U8M6_9VIRU</name>
<dbReference type="KEGG" id="vg:36843928"/>
<keyword evidence="1" id="KW-0863">Zinc-finger</keyword>
<evidence type="ECO:0000259" key="2">
    <source>
        <dbReference type="PROSITE" id="PS50158"/>
    </source>
</evidence>
<accession>A0A2U7U8M6</accession>
<dbReference type="InterPro" id="IPR001878">
    <property type="entry name" value="Znf_CCHC"/>
</dbReference>
<protein>
    <recommendedName>
        <fullName evidence="2">CCHC-type domain-containing protein</fullName>
    </recommendedName>
</protein>
<reference evidence="3" key="1">
    <citation type="journal article" date="2018" name="Nat. Commun.">
        <title>Diversity and evolution of the emerging Pandoraviridae family.</title>
        <authorList>
            <person name="Legendre M."/>
            <person name="Fabre E."/>
            <person name="Poirot O."/>
            <person name="Jeudy S."/>
            <person name="Lartigue A."/>
            <person name="Alempic J.M."/>
            <person name="Beucher L."/>
            <person name="Philippe N."/>
            <person name="Bertaux L."/>
            <person name="Christo-Foroux E."/>
            <person name="Labadie K."/>
            <person name="Coute Y."/>
            <person name="Abergel C."/>
            <person name="Claverie J.M."/>
        </authorList>
    </citation>
    <scope>NUCLEOTIDE SEQUENCE [LARGE SCALE GENOMIC DNA]</scope>
    <source>
        <strain evidence="3">Quercus</strain>
    </source>
</reference>
<dbReference type="GO" id="GO:0003676">
    <property type="term" value="F:nucleic acid binding"/>
    <property type="evidence" value="ECO:0007669"/>
    <property type="project" value="InterPro"/>
</dbReference>
<gene>
    <name evidence="3" type="ORF">pqer_cds_365</name>
</gene>
<proteinExistence type="predicted"/>
<dbReference type="RefSeq" id="YP_009483056.1">
    <property type="nucleotide sequence ID" value="NC_037667.1"/>
</dbReference>
<sequence length="189" mass="19631">MGDDMQATVATTATTIATATEALAQECDDECGAIQATGTLGHDVPSATSCPVAGSAAANNTSLMAPLLSKVFAYECHVETGSPDRALRSAPALGVAAPRTVFDGECYLCGGEGHSQNYCPLSRCHTCHRYGHTERACCFAARPWGLHTTAAAAAAATVKAQRRVHDRRAVFGSGWHGAVPARTGVVGWR</sequence>
<dbReference type="Proteomes" id="UP000248852">
    <property type="component" value="Segment"/>
</dbReference>
<evidence type="ECO:0000313" key="3">
    <source>
        <dbReference type="EMBL" id="AVK74787.1"/>
    </source>
</evidence>
<keyword evidence="1" id="KW-0862">Zinc</keyword>
<feature type="domain" description="CCHC-type" evidence="2">
    <location>
        <begin position="106"/>
        <end position="120"/>
    </location>
</feature>
<dbReference type="Gene3D" id="4.10.60.10">
    <property type="entry name" value="Zinc finger, CCHC-type"/>
    <property type="match status" value="1"/>
</dbReference>
<dbReference type="EMBL" id="MG011689">
    <property type="protein sequence ID" value="AVK74787.1"/>
    <property type="molecule type" value="Genomic_DNA"/>
</dbReference>
<dbReference type="GeneID" id="36843928"/>
<dbReference type="SUPFAM" id="SSF57756">
    <property type="entry name" value="Retrovirus zinc finger-like domains"/>
    <property type="match status" value="1"/>
</dbReference>
<keyword evidence="1" id="KW-0479">Metal-binding</keyword>
<dbReference type="PROSITE" id="PS50158">
    <property type="entry name" value="ZF_CCHC"/>
    <property type="match status" value="1"/>
</dbReference>